<evidence type="ECO:0000313" key="1">
    <source>
        <dbReference type="EMBL" id="KYC46689.1"/>
    </source>
</evidence>
<protein>
    <submittedName>
        <fullName evidence="1">Uncharacterized protein</fullName>
    </submittedName>
</protein>
<dbReference type="AlphaFoldDB" id="A0A150INT4"/>
<organism evidence="1 2">
    <name type="scientific">Candidatus Methanofastidiosum methylothiophilum</name>
    <dbReference type="NCBI Taxonomy" id="1705564"/>
    <lineage>
        <taxon>Archaea</taxon>
        <taxon>Methanobacteriati</taxon>
        <taxon>Methanobacteriota</taxon>
        <taxon>Stenosarchaea group</taxon>
        <taxon>Candidatus Methanofastidiosia</taxon>
        <taxon>Candidatus Methanofastidiosales</taxon>
        <taxon>Candidatus Methanofastidiosaceae</taxon>
        <taxon>Candidatus Methanofastidiosum</taxon>
    </lineage>
</organism>
<name>A0A150INT4_9EURY</name>
<dbReference type="Proteomes" id="UP000075398">
    <property type="component" value="Unassembled WGS sequence"/>
</dbReference>
<comment type="caution">
    <text evidence="1">The sequence shown here is derived from an EMBL/GenBank/DDBJ whole genome shotgun (WGS) entry which is preliminary data.</text>
</comment>
<proteinExistence type="predicted"/>
<gene>
    <name evidence="1" type="ORF">AMQ22_02079</name>
</gene>
<accession>A0A150INT4</accession>
<reference evidence="1 2" key="1">
    <citation type="journal article" date="2016" name="ISME J.">
        <title>Chasing the elusive Euryarchaeota class WSA2: genomes reveal a uniquely fastidious methyl-reducing methanogen.</title>
        <authorList>
            <person name="Nobu M.K."/>
            <person name="Narihiro T."/>
            <person name="Kuroda K."/>
            <person name="Mei R."/>
            <person name="Liu W.T."/>
        </authorList>
    </citation>
    <scope>NUCLEOTIDE SEQUENCE [LARGE SCALE GENOMIC DNA]</scope>
    <source>
        <strain evidence="1">U1lsi0528_Bin055</strain>
    </source>
</reference>
<sequence length="86" mass="10098">MIEKTTKKIEIPTVKMEIEITEQWFKEIEAGIEDHEKKYGKRLEYGEYLEQSVNGMAYIIGNQFETIKILKAKELLPPEQNEAMYG</sequence>
<evidence type="ECO:0000313" key="2">
    <source>
        <dbReference type="Proteomes" id="UP000075398"/>
    </source>
</evidence>
<dbReference type="EMBL" id="LNGC01000179">
    <property type="protein sequence ID" value="KYC46689.1"/>
    <property type="molecule type" value="Genomic_DNA"/>
</dbReference>